<evidence type="ECO:0000259" key="4">
    <source>
        <dbReference type="Pfam" id="PF16987"/>
    </source>
</evidence>
<dbReference type="Proteomes" id="UP001530315">
    <property type="component" value="Unassembled WGS sequence"/>
</dbReference>
<dbReference type="EMBL" id="JALLAZ020001767">
    <property type="protein sequence ID" value="KAL3764664.1"/>
    <property type="molecule type" value="Genomic_DNA"/>
</dbReference>
<dbReference type="InterPro" id="IPR036546">
    <property type="entry name" value="MED15_KIX"/>
</dbReference>
<dbReference type="Pfam" id="PF16987">
    <property type="entry name" value="KIX_2"/>
    <property type="match status" value="1"/>
</dbReference>
<proteinExistence type="predicted"/>
<dbReference type="GO" id="GO:0005634">
    <property type="term" value="C:nucleus"/>
    <property type="evidence" value="ECO:0007669"/>
    <property type="project" value="UniProtKB-SubCell"/>
</dbReference>
<organism evidence="5 6">
    <name type="scientific">Stephanodiscus triporus</name>
    <dbReference type="NCBI Taxonomy" id="2934178"/>
    <lineage>
        <taxon>Eukaryota</taxon>
        <taxon>Sar</taxon>
        <taxon>Stramenopiles</taxon>
        <taxon>Ochrophyta</taxon>
        <taxon>Bacillariophyta</taxon>
        <taxon>Coscinodiscophyceae</taxon>
        <taxon>Thalassiosirophycidae</taxon>
        <taxon>Stephanodiscales</taxon>
        <taxon>Stephanodiscaceae</taxon>
        <taxon>Stephanodiscus</taxon>
    </lineage>
</organism>
<comment type="subcellular location">
    <subcellularLocation>
        <location evidence="1">Nucleus</location>
    </subcellularLocation>
</comment>
<evidence type="ECO:0000256" key="1">
    <source>
        <dbReference type="ARBA" id="ARBA00004123"/>
    </source>
</evidence>
<accession>A0ABD3ML51</accession>
<dbReference type="InterPro" id="IPR036529">
    <property type="entry name" value="KIX_dom_sf"/>
</dbReference>
<feature type="domain" description="Mediator complex subunit 15 KIX" evidence="4">
    <location>
        <begin position="17"/>
        <end position="91"/>
    </location>
</feature>
<gene>
    <name evidence="5" type="ORF">ACHAW5_000295</name>
</gene>
<evidence type="ECO:0000313" key="5">
    <source>
        <dbReference type="EMBL" id="KAL3764664.1"/>
    </source>
</evidence>
<keyword evidence="2" id="KW-0539">Nucleus</keyword>
<evidence type="ECO:0000313" key="6">
    <source>
        <dbReference type="Proteomes" id="UP001530315"/>
    </source>
</evidence>
<dbReference type="AlphaFoldDB" id="A0ABD3ML51"/>
<evidence type="ECO:0000256" key="2">
    <source>
        <dbReference type="ARBA" id="ARBA00023242"/>
    </source>
</evidence>
<feature type="region of interest" description="Disordered" evidence="3">
    <location>
        <begin position="364"/>
        <end position="394"/>
    </location>
</feature>
<reference evidence="5 6" key="1">
    <citation type="submission" date="2024-10" db="EMBL/GenBank/DDBJ databases">
        <title>Updated reference genomes for cyclostephanoid diatoms.</title>
        <authorList>
            <person name="Roberts W.R."/>
            <person name="Alverson A.J."/>
        </authorList>
    </citation>
    <scope>NUCLEOTIDE SEQUENCE [LARGE SCALE GENOMIC DNA]</scope>
    <source>
        <strain evidence="5 6">AJA276-08</strain>
    </source>
</reference>
<feature type="compositionally biased region" description="Acidic residues" evidence="3">
    <location>
        <begin position="366"/>
        <end position="381"/>
    </location>
</feature>
<comment type="caution">
    <text evidence="5">The sequence shown here is derived from an EMBL/GenBank/DDBJ whole genome shotgun (WGS) entry which is preliminary data.</text>
</comment>
<sequence>MSAPPINEDNPPDGRAGNWRQSIAQSFRSEEVRSIAKELASLEPGLSSASKMPLAMKFEEFIFKSATDFDDYRKKIQKRIKKLKKTYSEQQSIAGGVGGGKGVVENADLMREKVLLLQSELRDEFGARLLYIAKNADEAVRLIRENQDDHKADVLLSHIENAKQWAVDLGLELPAGTGSFVKDEKRDMESMNKLKKYLETRVDHIRSHIIKYTDPVLFLEEKIVEIDDTMLKDKVTEVFRKALKADPDGGEFSVEKMKQLMELINAPVPIPRRNQEGDSLQAAVARIEKVRVASQALYTYVGLPLAGKTSFRGTMEKCVSVVSDCLNELEGDYNNLVKEVDGVDADGKRIILLEDAWNNPMQFAESENEETPAIEETISEEPDTKRQKTDSATNGKAPMVIRSRFLLTSGRKTFSTLLPELKKKRAKLVRNRSATFVKLEFGDAFEMTIYFEPLLVTIRAKDHSQDEAFSTGGLCWPSLYQGLGPSGKDSRDVKENNLSVLGVMGSYESLGPIIAKKLEYASAQASYVLRRCFAETAVGKSALAKSEYEKEMLEAGAFIRFLRIARATYNPDWVDVDP</sequence>
<dbReference type="Gene3D" id="1.10.246.20">
    <property type="entry name" value="Coactivator CBP, KIX domain"/>
    <property type="match status" value="1"/>
</dbReference>
<name>A0ABD3ML51_9STRA</name>
<protein>
    <recommendedName>
        <fullName evidence="4">Mediator complex subunit 15 KIX domain-containing protein</fullName>
    </recommendedName>
</protein>
<evidence type="ECO:0000256" key="3">
    <source>
        <dbReference type="SAM" id="MobiDB-lite"/>
    </source>
</evidence>
<keyword evidence="6" id="KW-1185">Reference proteome</keyword>